<accession>A0A087DMW5</accession>
<evidence type="ECO:0000313" key="7">
    <source>
        <dbReference type="Proteomes" id="UP000029004"/>
    </source>
</evidence>
<dbReference type="Pfam" id="PF08706">
    <property type="entry name" value="D5_N"/>
    <property type="match status" value="1"/>
</dbReference>
<organism evidence="6 7">
    <name type="scientific">Bifidobacterium stellenboschense</name>
    <dbReference type="NCBI Taxonomy" id="762211"/>
    <lineage>
        <taxon>Bacteria</taxon>
        <taxon>Bacillati</taxon>
        <taxon>Actinomycetota</taxon>
        <taxon>Actinomycetes</taxon>
        <taxon>Bifidobacteriales</taxon>
        <taxon>Bifidobacteriaceae</taxon>
        <taxon>Bifidobacterium</taxon>
    </lineage>
</organism>
<name>A0A087DMW5_9BIFI</name>
<dbReference type="EMBL" id="JGZP01000014">
    <property type="protein sequence ID" value="KFI96865.1"/>
    <property type="molecule type" value="Genomic_DNA"/>
</dbReference>
<dbReference type="PANTHER" id="PTHR35372:SF2">
    <property type="entry name" value="SF3 HELICASE DOMAIN-CONTAINING PROTEIN"/>
    <property type="match status" value="1"/>
</dbReference>
<evidence type="ECO:0000256" key="3">
    <source>
        <dbReference type="ARBA" id="ARBA00022840"/>
    </source>
</evidence>
<feature type="region of interest" description="Disordered" evidence="4">
    <location>
        <begin position="603"/>
        <end position="634"/>
    </location>
</feature>
<evidence type="ECO:0000256" key="4">
    <source>
        <dbReference type="SAM" id="MobiDB-lite"/>
    </source>
</evidence>
<dbReference type="GO" id="GO:0016787">
    <property type="term" value="F:hydrolase activity"/>
    <property type="evidence" value="ECO:0007669"/>
    <property type="project" value="UniProtKB-KW"/>
</dbReference>
<dbReference type="InterPro" id="IPR006500">
    <property type="entry name" value="Helicase_put_C_phage/plasmid"/>
</dbReference>
<sequence length="634" mass="70998">MSNTNDMQDDIDEAEAMFDRQLGEPDLVAGAPDSVKKPVSADVIIREETDAAIEASRSDIREDSVLEDVARQTAMDAMRRITERVERTVKSDGGRGRRRVVAPPNPWTAAQCAARIMPLGKLLLDGVSEEDYVKLVSYNKASGLYEPLNVDRLAVSFNATANGSWRRDFECNLKVACRQVRRESDPDLIAVNNGIVRYSTGEFMPFGPEHVFTGKSTADWTDPATPPSEPVFDVTTNGGQRKRLAVSDVFNGFSTDPDVVRFLWDVVVMTLTPLKHWDIAPILYGEGSSGKSTFIDMVTGLVGVENSTRAQLSTLTTRFGMMHILDKTLVASDDESGTYIDDSGPLKSAVTHGEVNIDRKNKMPVSYRLGCMFVVGTNSYPKFRDRSTGIWRRFPVVPFDRVVLPKDRVPELGRLLARQDVRDWMMFHMLYERPRVTGVSLPEAVAKANAEFREAIDPVAAFWGEYRDAFTRDFLPLPMLWSAFKQWYSREFGGRGQLKSSRNFYAELRSLVSREMQDPALPDSAKWVETADKVSVAAWAAGTEEAIGDLYRDEGFHKPRVDRVILSPSTDQLAFWLSPVDELWKKTRCKGFVRKSFLVAYEDPDSPLHGKTPRAVSEEQSKARSASYPSNGRG</sequence>
<comment type="caution">
    <text evidence="6">The sequence shown here is derived from an EMBL/GenBank/DDBJ whole genome shotgun (WGS) entry which is preliminary data.</text>
</comment>
<dbReference type="InterPro" id="IPR027417">
    <property type="entry name" value="P-loop_NTPase"/>
</dbReference>
<gene>
    <name evidence="6" type="ORF">BSTEL_1774</name>
</gene>
<keyword evidence="1" id="KW-0547">Nucleotide-binding</keyword>
<evidence type="ECO:0000256" key="1">
    <source>
        <dbReference type="ARBA" id="ARBA00022741"/>
    </source>
</evidence>
<reference evidence="6 7" key="1">
    <citation type="submission" date="2014-03" db="EMBL/GenBank/DDBJ databases">
        <title>Genomics of Bifidobacteria.</title>
        <authorList>
            <person name="Ventura M."/>
            <person name="Milani C."/>
            <person name="Lugli G.A."/>
        </authorList>
    </citation>
    <scope>NUCLEOTIDE SEQUENCE [LARGE SCALE GENOMIC DNA]</scope>
    <source>
        <strain evidence="6 7">DSM 23968</strain>
    </source>
</reference>
<dbReference type="GO" id="GO:0005524">
    <property type="term" value="F:ATP binding"/>
    <property type="evidence" value="ECO:0007669"/>
    <property type="project" value="UniProtKB-KW"/>
</dbReference>
<dbReference type="Proteomes" id="UP000029004">
    <property type="component" value="Unassembled WGS sequence"/>
</dbReference>
<dbReference type="STRING" id="762211.BSTEL_1774"/>
<dbReference type="PROSITE" id="PS51206">
    <property type="entry name" value="SF3_HELICASE_1"/>
    <property type="match status" value="1"/>
</dbReference>
<dbReference type="AlphaFoldDB" id="A0A087DMW5"/>
<keyword evidence="3" id="KW-0067">ATP-binding</keyword>
<dbReference type="InterPro" id="IPR051620">
    <property type="entry name" value="ORF904-like_C"/>
</dbReference>
<protein>
    <submittedName>
        <fullName evidence="6">Putative ATPase</fullName>
    </submittedName>
</protein>
<dbReference type="Pfam" id="PF19263">
    <property type="entry name" value="DUF5906"/>
    <property type="match status" value="1"/>
</dbReference>
<evidence type="ECO:0000259" key="5">
    <source>
        <dbReference type="PROSITE" id="PS51206"/>
    </source>
</evidence>
<dbReference type="InterPro" id="IPR045455">
    <property type="entry name" value="NrS-1_pol-like_helicase"/>
</dbReference>
<dbReference type="InterPro" id="IPR014015">
    <property type="entry name" value="Helicase_SF3_DNA-vir"/>
</dbReference>
<dbReference type="Gene3D" id="3.40.50.300">
    <property type="entry name" value="P-loop containing nucleotide triphosphate hydrolases"/>
    <property type="match status" value="1"/>
</dbReference>
<dbReference type="OrthoDB" id="9763644at2"/>
<dbReference type="RefSeq" id="WP_034528684.1">
    <property type="nucleotide sequence ID" value="NZ_JGZP01000014.1"/>
</dbReference>
<dbReference type="NCBIfam" id="TIGR01613">
    <property type="entry name" value="primase_Cterm"/>
    <property type="match status" value="1"/>
</dbReference>
<keyword evidence="2" id="KW-0378">Hydrolase</keyword>
<evidence type="ECO:0000313" key="6">
    <source>
        <dbReference type="EMBL" id="KFI96865.1"/>
    </source>
</evidence>
<dbReference type="PANTHER" id="PTHR35372">
    <property type="entry name" value="ATP BINDING PROTEIN-RELATED"/>
    <property type="match status" value="1"/>
</dbReference>
<proteinExistence type="predicted"/>
<keyword evidence="7" id="KW-1185">Reference proteome</keyword>
<dbReference type="eggNOG" id="COG3378">
    <property type="taxonomic scope" value="Bacteria"/>
</dbReference>
<dbReference type="InterPro" id="IPR014818">
    <property type="entry name" value="Phage/plasmid_primase_P4_C"/>
</dbReference>
<dbReference type="SUPFAM" id="SSF52540">
    <property type="entry name" value="P-loop containing nucleoside triphosphate hydrolases"/>
    <property type="match status" value="1"/>
</dbReference>
<feature type="domain" description="SF3 helicase" evidence="5">
    <location>
        <begin position="258"/>
        <end position="412"/>
    </location>
</feature>
<feature type="compositionally biased region" description="Polar residues" evidence="4">
    <location>
        <begin position="623"/>
        <end position="634"/>
    </location>
</feature>
<evidence type="ECO:0000256" key="2">
    <source>
        <dbReference type="ARBA" id="ARBA00022801"/>
    </source>
</evidence>